<protein>
    <submittedName>
        <fullName evidence="2">Uncharacterized protein</fullName>
    </submittedName>
</protein>
<dbReference type="Gene3D" id="3.40.630.10">
    <property type="entry name" value="Zn peptidases"/>
    <property type="match status" value="1"/>
</dbReference>
<keyword evidence="1" id="KW-1185">Reference proteome</keyword>
<accession>A0A9J2Q1P4</accession>
<dbReference type="Proteomes" id="UP000036681">
    <property type="component" value="Unplaced"/>
</dbReference>
<proteinExistence type="predicted"/>
<evidence type="ECO:0000313" key="2">
    <source>
        <dbReference type="WBParaSite" id="ALUE_0001633601-mRNA-1"/>
    </source>
</evidence>
<sequence length="127" mass="14831">MPILIAPTQSDVFNEPPNNNSAIGRFLSVDIRTKFELLYGSSISTSQFHRNGRRFLNQDIIATFEAAKFFHTADDVKNRIGVFIEPEKFEHHNYNKLIFFMHNLANEYPHLTYLYSIGKSTQQRDLY</sequence>
<evidence type="ECO:0000313" key="1">
    <source>
        <dbReference type="Proteomes" id="UP000036681"/>
    </source>
</evidence>
<dbReference type="AlphaFoldDB" id="A0A9J2Q1P4"/>
<dbReference type="WBParaSite" id="ALUE_0001633601-mRNA-1">
    <property type="protein sequence ID" value="ALUE_0001633601-mRNA-1"/>
    <property type="gene ID" value="ALUE_0001633601"/>
</dbReference>
<organism evidence="1 2">
    <name type="scientific">Ascaris lumbricoides</name>
    <name type="common">Giant roundworm</name>
    <dbReference type="NCBI Taxonomy" id="6252"/>
    <lineage>
        <taxon>Eukaryota</taxon>
        <taxon>Metazoa</taxon>
        <taxon>Ecdysozoa</taxon>
        <taxon>Nematoda</taxon>
        <taxon>Chromadorea</taxon>
        <taxon>Rhabditida</taxon>
        <taxon>Spirurina</taxon>
        <taxon>Ascaridomorpha</taxon>
        <taxon>Ascaridoidea</taxon>
        <taxon>Ascarididae</taxon>
        <taxon>Ascaris</taxon>
    </lineage>
</organism>
<dbReference type="SUPFAM" id="SSF53187">
    <property type="entry name" value="Zn-dependent exopeptidases"/>
    <property type="match status" value="1"/>
</dbReference>
<reference evidence="2" key="1">
    <citation type="submission" date="2023-03" db="UniProtKB">
        <authorList>
            <consortium name="WormBaseParasite"/>
        </authorList>
    </citation>
    <scope>IDENTIFICATION</scope>
</reference>
<name>A0A9J2Q1P4_ASCLU</name>